<evidence type="ECO:0000313" key="2">
    <source>
        <dbReference type="Proteomes" id="UP000501266"/>
    </source>
</evidence>
<dbReference type="EMBL" id="MT024865">
    <property type="protein sequence ID" value="QIN94161.1"/>
    <property type="molecule type" value="Genomic_DNA"/>
</dbReference>
<dbReference type="Proteomes" id="UP000501266">
    <property type="component" value="Segment"/>
</dbReference>
<dbReference type="RefSeq" id="YP_010652252.1">
    <property type="nucleotide sequence ID" value="NC_070785.1"/>
</dbReference>
<keyword evidence="2" id="KW-1185">Reference proteome</keyword>
<name>A0A6G8R1W9_9CAUD</name>
<reference evidence="1 2" key="1">
    <citation type="submission" date="2020-02" db="EMBL/GenBank/DDBJ databases">
        <authorList>
            <person name="Bullock J.N."/>
            <person name="Barnes M.L."/>
            <person name="Kankolongo K.M."/>
            <person name="Dejene B.A."/>
            <person name="Lindsay P.E."/>
            <person name="Bhuiyan S."/>
            <person name="Nayek S."/>
            <person name="Hughes L.E."/>
            <person name="Garlena R.A."/>
            <person name="Russell D.A."/>
            <person name="Pope W.H."/>
            <person name="Jacobs-Sera D."/>
            <person name="Hatfull G.F."/>
        </authorList>
    </citation>
    <scope>NUCLEOTIDE SEQUENCE [LARGE SCALE GENOMIC DNA]</scope>
</reference>
<proteinExistence type="predicted"/>
<organism evidence="1 2">
    <name type="scientific">Streptomyces phage Wakanda</name>
    <dbReference type="NCBI Taxonomy" id="2713267"/>
    <lineage>
        <taxon>Viruses</taxon>
        <taxon>Duplodnaviria</taxon>
        <taxon>Heunggongvirae</taxon>
        <taxon>Uroviricota</taxon>
        <taxon>Caudoviricetes</taxon>
        <taxon>Stanwilliamsviridae</taxon>
        <taxon>Loccivirinae</taxon>
        <taxon>Wakandavirus</taxon>
        <taxon>Wakandavirus wakanda</taxon>
    </lineage>
</organism>
<accession>A0A6G8R1W9</accession>
<sequence>MYTVEDVERAITAKYSAYSSEFYDCMEGRPNREYYLPALDEFAEFVKSYQPEDSGEQWILFKVGGQYFRKYGYYNSWDSPEWDGRLVEVIPREVTVIKYIDKD</sequence>
<evidence type="ECO:0000313" key="1">
    <source>
        <dbReference type="EMBL" id="QIN94161.1"/>
    </source>
</evidence>
<protein>
    <submittedName>
        <fullName evidence="1">Uncharacterized protein</fullName>
    </submittedName>
</protein>
<dbReference type="KEGG" id="vg:77928036"/>
<gene>
    <name evidence="1" type="primary">200</name>
    <name evidence="1" type="ORF">SEA_WAKANDA_200</name>
</gene>
<dbReference type="GeneID" id="77928036"/>